<feature type="region of interest" description="Disordered" evidence="1">
    <location>
        <begin position="89"/>
        <end position="124"/>
    </location>
</feature>
<organism evidence="2 3">
    <name type="scientific">Pristionchus mayeri</name>
    <dbReference type="NCBI Taxonomy" id="1317129"/>
    <lineage>
        <taxon>Eukaryota</taxon>
        <taxon>Metazoa</taxon>
        <taxon>Ecdysozoa</taxon>
        <taxon>Nematoda</taxon>
        <taxon>Chromadorea</taxon>
        <taxon>Rhabditida</taxon>
        <taxon>Rhabditina</taxon>
        <taxon>Diplogasteromorpha</taxon>
        <taxon>Diplogasteroidea</taxon>
        <taxon>Neodiplogasteridae</taxon>
        <taxon>Pristionchus</taxon>
    </lineage>
</organism>
<protein>
    <submittedName>
        <fullName evidence="2">Uncharacterized protein</fullName>
    </submittedName>
</protein>
<comment type="caution">
    <text evidence="2">The sequence shown here is derived from an EMBL/GenBank/DDBJ whole genome shotgun (WGS) entry which is preliminary data.</text>
</comment>
<dbReference type="EMBL" id="BTRK01000004">
    <property type="protein sequence ID" value="GMR48248.1"/>
    <property type="molecule type" value="Genomic_DNA"/>
</dbReference>
<accession>A0AAN5CPL9</accession>
<keyword evidence="3" id="KW-1185">Reference proteome</keyword>
<proteinExistence type="predicted"/>
<evidence type="ECO:0000313" key="2">
    <source>
        <dbReference type="EMBL" id="GMR48248.1"/>
    </source>
</evidence>
<name>A0AAN5CPL9_9BILA</name>
<sequence>MHLLRALCARNRKGDSSGSNGTTLLRHKVAMDVGDDSTASDSRFDQSVKLLISSDGEMKMSGSDSLHLQILRGVSGQLENLKREIFQNGSRVDSSSGTNTSVGGSSLLEESVDTTDRELQTSSRRTRDHLKLGLARVLACLSFASGHYCCFELK</sequence>
<evidence type="ECO:0000256" key="1">
    <source>
        <dbReference type="SAM" id="MobiDB-lite"/>
    </source>
</evidence>
<dbReference type="AlphaFoldDB" id="A0AAN5CPL9"/>
<feature type="non-terminal residue" evidence="2">
    <location>
        <position position="154"/>
    </location>
</feature>
<gene>
    <name evidence="2" type="ORF">PMAYCL1PPCAC_18443</name>
</gene>
<reference evidence="3" key="1">
    <citation type="submission" date="2022-10" db="EMBL/GenBank/DDBJ databases">
        <title>Genome assembly of Pristionchus species.</title>
        <authorList>
            <person name="Yoshida K."/>
            <person name="Sommer R.J."/>
        </authorList>
    </citation>
    <scope>NUCLEOTIDE SEQUENCE [LARGE SCALE GENOMIC DNA]</scope>
    <source>
        <strain evidence="3">RS5460</strain>
    </source>
</reference>
<feature type="compositionally biased region" description="Low complexity" evidence="1">
    <location>
        <begin position="94"/>
        <end position="106"/>
    </location>
</feature>
<evidence type="ECO:0000313" key="3">
    <source>
        <dbReference type="Proteomes" id="UP001328107"/>
    </source>
</evidence>
<dbReference type="Proteomes" id="UP001328107">
    <property type="component" value="Unassembled WGS sequence"/>
</dbReference>